<dbReference type="Proteomes" id="UP000240708">
    <property type="component" value="Unassembled WGS sequence"/>
</dbReference>
<dbReference type="InterPro" id="IPR040841">
    <property type="entry name" value="Luciferase_dom"/>
</dbReference>
<dbReference type="InterPro" id="IPR048273">
    <property type="entry name" value="Luciferase"/>
</dbReference>
<dbReference type="PANTHER" id="PTHR38695">
    <property type="entry name" value="AMINO ACID PERMEASE_ SLC12A DOMAIN-CONTAINING PROTEIN"/>
    <property type="match status" value="1"/>
</dbReference>
<name>A0A2P8E1P6_9BACT</name>
<dbReference type="EMBL" id="PYGF01000007">
    <property type="protein sequence ID" value="PSL03394.1"/>
    <property type="molecule type" value="Genomic_DNA"/>
</dbReference>
<organism evidence="2 3">
    <name type="scientific">Cecembia rubra</name>
    <dbReference type="NCBI Taxonomy" id="1485585"/>
    <lineage>
        <taxon>Bacteria</taxon>
        <taxon>Pseudomonadati</taxon>
        <taxon>Bacteroidota</taxon>
        <taxon>Cytophagia</taxon>
        <taxon>Cytophagales</taxon>
        <taxon>Cyclobacteriaceae</taxon>
        <taxon>Cecembia</taxon>
    </lineage>
</organism>
<proteinExistence type="predicted"/>
<reference evidence="2 3" key="1">
    <citation type="submission" date="2018-03" db="EMBL/GenBank/DDBJ databases">
        <title>Genomic Encyclopedia of Archaeal and Bacterial Type Strains, Phase II (KMG-II): from individual species to whole genera.</title>
        <authorList>
            <person name="Goeker M."/>
        </authorList>
    </citation>
    <scope>NUCLEOTIDE SEQUENCE [LARGE SCALE GENOMIC DNA]</scope>
    <source>
        <strain evidence="2 3">DSM 28057</strain>
    </source>
</reference>
<gene>
    <name evidence="2" type="ORF">CLV48_107112</name>
</gene>
<dbReference type="OrthoDB" id="822427at2"/>
<dbReference type="AlphaFoldDB" id="A0A2P8E1P6"/>
<keyword evidence="3" id="KW-1185">Reference proteome</keyword>
<evidence type="ECO:0000259" key="1">
    <source>
        <dbReference type="Pfam" id="PF17648"/>
    </source>
</evidence>
<dbReference type="Pfam" id="PF17648">
    <property type="entry name" value="Luciferase"/>
    <property type="match status" value="1"/>
</dbReference>
<sequence length="162" mass="18510">MPLNLEFELPLRIGIKPITTPSNPHMQLDQQPTDRKLVNELMNWAFSLPDIAQANSKISVPGAQAMCLSEDKMCNHCNAFMIENEFAHFHPVPDGSIHLGLPLNDAKYVIEKGWGELHPIAKRGYLPLNFIMVYAPRNEEEVLVIKKIIFRSYQFARGHFKD</sequence>
<evidence type="ECO:0000313" key="2">
    <source>
        <dbReference type="EMBL" id="PSL03394.1"/>
    </source>
</evidence>
<protein>
    <recommendedName>
        <fullName evidence="1">Luciferase domain-containing protein</fullName>
    </recommendedName>
</protein>
<evidence type="ECO:0000313" key="3">
    <source>
        <dbReference type="Proteomes" id="UP000240708"/>
    </source>
</evidence>
<accession>A0A2P8E1P6</accession>
<comment type="caution">
    <text evidence="2">The sequence shown here is derived from an EMBL/GenBank/DDBJ whole genome shotgun (WGS) entry which is preliminary data.</text>
</comment>
<feature type="domain" description="Luciferase" evidence="1">
    <location>
        <begin position="84"/>
        <end position="149"/>
    </location>
</feature>
<dbReference type="PANTHER" id="PTHR38695:SF1">
    <property type="entry name" value="AMINO ACID PERMEASE_ SLC12A DOMAIN-CONTAINING PROTEIN"/>
    <property type="match status" value="1"/>
</dbReference>